<keyword evidence="6 12" id="KW-0285">Flavoprotein</keyword>
<evidence type="ECO:0000256" key="7">
    <source>
        <dbReference type="ARBA" id="ARBA00022642"/>
    </source>
</evidence>
<dbReference type="EC" id="1.4.3.16" evidence="4 11"/>
<reference evidence="15 16" key="1">
    <citation type="submission" date="2011-09" db="EMBL/GenBank/DDBJ databases">
        <title>The Genome Sequence of Bacillus smithii 7_3_47FAA.</title>
        <authorList>
            <consortium name="The Broad Institute Genome Sequencing Platform"/>
            <person name="Earl A."/>
            <person name="Ward D."/>
            <person name="Feldgarden M."/>
            <person name="Gevers D."/>
            <person name="Daigneault M."/>
            <person name="Strauss J."/>
            <person name="Allen-Vercoe E."/>
            <person name="Young S.K."/>
            <person name="Zeng Q."/>
            <person name="Gargeya S."/>
            <person name="Fitzgerald M."/>
            <person name="Haas B."/>
            <person name="Abouelleil A."/>
            <person name="Alvarado L."/>
            <person name="Arachchi H.M."/>
            <person name="Berlin A."/>
            <person name="Brown A."/>
            <person name="Chapman S.B."/>
            <person name="Chen Z."/>
            <person name="Dunbar C."/>
            <person name="Freedman E."/>
            <person name="Gearin G."/>
            <person name="Goldberg J."/>
            <person name="Griggs A."/>
            <person name="Gujja S."/>
            <person name="Heiman D."/>
            <person name="Howarth C."/>
            <person name="Larson L."/>
            <person name="Lui A."/>
            <person name="MacDonald P.J.P."/>
            <person name="Montmayeur A."/>
            <person name="Murphy C."/>
            <person name="Neiman D."/>
            <person name="Pearson M."/>
            <person name="Priest M."/>
            <person name="Roberts A."/>
            <person name="Saif S."/>
            <person name="Shea T."/>
            <person name="Shenoy N."/>
            <person name="Sisk P."/>
            <person name="Stolte C."/>
            <person name="Sykes S."/>
            <person name="Wortman J."/>
            <person name="Nusbaum C."/>
            <person name="Birren B."/>
        </authorList>
    </citation>
    <scope>NUCLEOTIDE SEQUENCE [LARGE SCALE GENOMIC DNA]</scope>
    <source>
        <strain evidence="15 16">7_3_47FAA</strain>
    </source>
</reference>
<dbReference type="SUPFAM" id="SSF46977">
    <property type="entry name" value="Succinate dehydrogenase/fumarate reductase flavoprotein C-terminal domain"/>
    <property type="match status" value="1"/>
</dbReference>
<dbReference type="Pfam" id="PF02910">
    <property type="entry name" value="Succ_DH_flav_C"/>
    <property type="match status" value="1"/>
</dbReference>
<evidence type="ECO:0000256" key="3">
    <source>
        <dbReference type="ARBA" id="ARBA00008562"/>
    </source>
</evidence>
<comment type="pathway">
    <text evidence="2 12">Cofactor biosynthesis; NAD(+) biosynthesis; iminoaspartate from L-aspartate (oxidase route): step 1/1.</text>
</comment>
<feature type="domain" description="Fumarate reductase/succinate dehydrogenase flavoprotein-like C-terminal" evidence="14">
    <location>
        <begin position="419"/>
        <end position="509"/>
    </location>
</feature>
<dbReference type="GO" id="GO:0005737">
    <property type="term" value="C:cytoplasm"/>
    <property type="evidence" value="ECO:0007669"/>
    <property type="project" value="UniProtKB-SubCell"/>
</dbReference>
<dbReference type="RefSeq" id="WP_003355507.1">
    <property type="nucleotide sequence ID" value="NZ_JH414764.1"/>
</dbReference>
<comment type="similarity">
    <text evidence="3 12">Belongs to the FAD-dependent oxidoreductase 2 family. NadB subfamily.</text>
</comment>
<evidence type="ECO:0000256" key="1">
    <source>
        <dbReference type="ARBA" id="ARBA00001974"/>
    </source>
</evidence>
<dbReference type="InterPro" id="IPR003953">
    <property type="entry name" value="FAD-dep_OxRdtase_2_FAD-bd"/>
</dbReference>
<name>G9QQ46_9BACI</name>
<dbReference type="Proteomes" id="UP000011747">
    <property type="component" value="Unassembled WGS sequence"/>
</dbReference>
<dbReference type="FunFam" id="3.90.700.10:FF:000002">
    <property type="entry name" value="L-aspartate oxidase"/>
    <property type="match status" value="1"/>
</dbReference>
<dbReference type="AlphaFoldDB" id="G9QQ46"/>
<dbReference type="EMBL" id="ACWF01000158">
    <property type="protein sequence ID" value="EHL73360.1"/>
    <property type="molecule type" value="Genomic_DNA"/>
</dbReference>
<accession>G9QQ46</accession>
<evidence type="ECO:0000259" key="13">
    <source>
        <dbReference type="Pfam" id="PF00890"/>
    </source>
</evidence>
<dbReference type="UniPathway" id="UPA00253">
    <property type="reaction ID" value="UER00326"/>
</dbReference>
<comment type="cofactor">
    <cofactor evidence="1 12">
        <name>FAD</name>
        <dbReference type="ChEBI" id="CHEBI:57692"/>
    </cofactor>
</comment>
<sequence>MEKEADVVIIGGGVAALQLARYLHPQFHVVIMTKSKIRNSNSYKAQGGIAAVVSETDRLDLHVQDTLVAGRYHQSTEEVGGLVREGSEVVKELIKSGLPVDRNETGEVALGLEGAHSRRRIVHCGGDATGRYLIEFLLDRLPPNVEIVENELVFELLLTNDRSRCIGVAAKSVDGSVHRYFGRHIVLATGGAGALYPYTSNHPRMIGDGVAMAYRAGAAVADMEFVQFHPTLLYVDGETKGLISEAVRGAGAILLDSKGRRIMEGVHPQKDLAPRHIVAYEIYKRRAEQQDVFLDISGISHFEEKFPSISQLCREQGVDLKEGKIPVVPGSHFLMGGIVIDSFGRTSVNGLYAIGETASSGVHGANRLASNSLLEGLVFGKRTAEFINHESHVSSIRSVLYDYPLKVKEDEMPNLDSEQLKWNMIENVGVIRDEAGLNRQLNWLPVQLLESLMEQSLERLSIEQIQTIFMFINSFIMTKSALIRKESRGAHIRSDFPNEDLFWKDRRIIHEQTKITWRRESYESHQTGIHA</sequence>
<dbReference type="HOGENOM" id="CLU_014312_3_0_9"/>
<evidence type="ECO:0000256" key="10">
    <source>
        <dbReference type="ARBA" id="ARBA00048305"/>
    </source>
</evidence>
<dbReference type="GO" id="GO:0033765">
    <property type="term" value="F:steroid dehydrogenase activity, acting on the CH-CH group of donors"/>
    <property type="evidence" value="ECO:0007669"/>
    <property type="project" value="UniProtKB-ARBA"/>
</dbReference>
<dbReference type="GO" id="GO:0034628">
    <property type="term" value="P:'de novo' NAD+ biosynthetic process from L-aspartate"/>
    <property type="evidence" value="ECO:0007669"/>
    <property type="project" value="TreeGrafter"/>
</dbReference>
<organism evidence="15 16">
    <name type="scientific">Bacillus smithii 7_3_47FAA</name>
    <dbReference type="NCBI Taxonomy" id="665952"/>
    <lineage>
        <taxon>Bacteria</taxon>
        <taxon>Bacillati</taxon>
        <taxon>Bacillota</taxon>
        <taxon>Bacilli</taxon>
        <taxon>Bacillales</taxon>
        <taxon>Bacillaceae</taxon>
        <taxon>Bacillus</taxon>
    </lineage>
</organism>
<comment type="function">
    <text evidence="12">Catalyzes the oxidation of L-aspartate to iminoaspartate.</text>
</comment>
<protein>
    <recommendedName>
        <fullName evidence="5 11">L-aspartate oxidase</fullName>
        <ecNumber evidence="4 11">1.4.3.16</ecNumber>
    </recommendedName>
</protein>
<dbReference type="GO" id="GO:0008734">
    <property type="term" value="F:L-aspartate oxidase activity"/>
    <property type="evidence" value="ECO:0007669"/>
    <property type="project" value="UniProtKB-UniRule"/>
</dbReference>
<dbReference type="Gene3D" id="3.90.700.10">
    <property type="entry name" value="Succinate dehydrogenase/fumarate reductase flavoprotein, catalytic domain"/>
    <property type="match status" value="1"/>
</dbReference>
<evidence type="ECO:0000256" key="5">
    <source>
        <dbReference type="ARBA" id="ARBA00021901"/>
    </source>
</evidence>
<evidence type="ECO:0000259" key="14">
    <source>
        <dbReference type="Pfam" id="PF02910"/>
    </source>
</evidence>
<keyword evidence="9 12" id="KW-0560">Oxidoreductase</keyword>
<evidence type="ECO:0000256" key="4">
    <source>
        <dbReference type="ARBA" id="ARBA00012173"/>
    </source>
</evidence>
<comment type="catalytic activity">
    <reaction evidence="10">
        <text>L-aspartate + O2 = iminosuccinate + H2O2</text>
        <dbReference type="Rhea" id="RHEA:25876"/>
        <dbReference type="ChEBI" id="CHEBI:15379"/>
        <dbReference type="ChEBI" id="CHEBI:16240"/>
        <dbReference type="ChEBI" id="CHEBI:29991"/>
        <dbReference type="ChEBI" id="CHEBI:77875"/>
        <dbReference type="EC" id="1.4.3.16"/>
    </reaction>
    <physiologicalReaction direction="left-to-right" evidence="10">
        <dbReference type="Rhea" id="RHEA:25877"/>
    </physiologicalReaction>
</comment>
<dbReference type="InterPro" id="IPR037099">
    <property type="entry name" value="Fum_R/Succ_DH_flav-like_C_sf"/>
</dbReference>
<dbReference type="PRINTS" id="PR00368">
    <property type="entry name" value="FADPNR"/>
</dbReference>
<dbReference type="PATRIC" id="fig|665952.3.peg.3329"/>
<evidence type="ECO:0000256" key="8">
    <source>
        <dbReference type="ARBA" id="ARBA00022827"/>
    </source>
</evidence>
<dbReference type="Pfam" id="PF00890">
    <property type="entry name" value="FAD_binding_2"/>
    <property type="match status" value="1"/>
</dbReference>
<gene>
    <name evidence="15" type="ORF">HMPREF1015_00413</name>
</gene>
<dbReference type="SUPFAM" id="SSF56425">
    <property type="entry name" value="Succinate dehydrogenase/fumarate reductase flavoprotein, catalytic domain"/>
    <property type="match status" value="1"/>
</dbReference>
<dbReference type="NCBIfam" id="NF005978">
    <property type="entry name" value="PRK08071.1"/>
    <property type="match status" value="1"/>
</dbReference>
<evidence type="ECO:0000256" key="2">
    <source>
        <dbReference type="ARBA" id="ARBA00004950"/>
    </source>
</evidence>
<dbReference type="Gene3D" id="1.20.58.100">
    <property type="entry name" value="Fumarate reductase/succinate dehydrogenase flavoprotein-like, C-terminal domain"/>
    <property type="match status" value="1"/>
</dbReference>
<dbReference type="Gene3D" id="3.50.50.60">
    <property type="entry name" value="FAD/NAD(P)-binding domain"/>
    <property type="match status" value="1"/>
</dbReference>
<feature type="domain" description="FAD-dependent oxidoreductase 2 FAD-binding" evidence="13">
    <location>
        <begin position="6"/>
        <end position="373"/>
    </location>
</feature>
<keyword evidence="16" id="KW-1185">Reference proteome</keyword>
<dbReference type="NCBIfam" id="TIGR00551">
    <property type="entry name" value="nadB"/>
    <property type="match status" value="1"/>
</dbReference>
<evidence type="ECO:0000256" key="9">
    <source>
        <dbReference type="ARBA" id="ARBA00023002"/>
    </source>
</evidence>
<evidence type="ECO:0000256" key="11">
    <source>
        <dbReference type="NCBIfam" id="TIGR00551"/>
    </source>
</evidence>
<keyword evidence="7 12" id="KW-0662">Pyridine nucleotide biosynthesis</keyword>
<comment type="caution">
    <text evidence="15">The sequence shown here is derived from an EMBL/GenBank/DDBJ whole genome shotgun (WGS) entry which is preliminary data.</text>
</comment>
<dbReference type="InterPro" id="IPR036188">
    <property type="entry name" value="FAD/NAD-bd_sf"/>
</dbReference>
<dbReference type="SUPFAM" id="SSF51905">
    <property type="entry name" value="FAD/NAD(P)-binding domain"/>
    <property type="match status" value="1"/>
</dbReference>
<evidence type="ECO:0000313" key="16">
    <source>
        <dbReference type="Proteomes" id="UP000011747"/>
    </source>
</evidence>
<proteinExistence type="inferred from homology"/>
<dbReference type="InterPro" id="IPR015939">
    <property type="entry name" value="Fum_Rdtase/Succ_DH_flav-like_C"/>
</dbReference>
<evidence type="ECO:0000256" key="12">
    <source>
        <dbReference type="RuleBase" id="RU362049"/>
    </source>
</evidence>
<comment type="subcellular location">
    <subcellularLocation>
        <location evidence="12">Cytoplasm</location>
    </subcellularLocation>
</comment>
<dbReference type="InterPro" id="IPR027477">
    <property type="entry name" value="Succ_DH/fumarate_Rdtase_cat_sf"/>
</dbReference>
<dbReference type="InterPro" id="IPR005288">
    <property type="entry name" value="NadB"/>
</dbReference>
<evidence type="ECO:0000256" key="6">
    <source>
        <dbReference type="ARBA" id="ARBA00022630"/>
    </source>
</evidence>
<keyword evidence="8 12" id="KW-0274">FAD</keyword>
<evidence type="ECO:0000313" key="15">
    <source>
        <dbReference type="EMBL" id="EHL73360.1"/>
    </source>
</evidence>
<dbReference type="PANTHER" id="PTHR42716">
    <property type="entry name" value="L-ASPARTATE OXIDASE"/>
    <property type="match status" value="1"/>
</dbReference>
<dbReference type="PANTHER" id="PTHR42716:SF2">
    <property type="entry name" value="L-ASPARTATE OXIDASE, CHLOROPLASTIC"/>
    <property type="match status" value="1"/>
</dbReference>